<dbReference type="SUPFAM" id="SSF103088">
    <property type="entry name" value="OmpA-like"/>
    <property type="match status" value="1"/>
</dbReference>
<evidence type="ECO:0000256" key="2">
    <source>
        <dbReference type="ARBA" id="ARBA00023136"/>
    </source>
</evidence>
<dbReference type="InterPro" id="IPR036737">
    <property type="entry name" value="OmpA-like_sf"/>
</dbReference>
<keyword evidence="8" id="KW-1185">Reference proteome</keyword>
<dbReference type="EMBL" id="QGDO01000001">
    <property type="protein sequence ID" value="PWJ44697.1"/>
    <property type="molecule type" value="Genomic_DNA"/>
</dbReference>
<evidence type="ECO:0000256" key="4">
    <source>
        <dbReference type="PROSITE-ProRule" id="PRU00473"/>
    </source>
</evidence>
<gene>
    <name evidence="7" type="ORF">BC781_1011068</name>
</gene>
<name>A0A316A4L6_SEDFL</name>
<dbReference type="Gene3D" id="3.30.1330.60">
    <property type="entry name" value="OmpA-like domain"/>
    <property type="match status" value="1"/>
</dbReference>
<dbReference type="InterPro" id="IPR006665">
    <property type="entry name" value="OmpA-like"/>
</dbReference>
<comment type="caution">
    <text evidence="7">The sequence shown here is derived from an EMBL/GenBank/DDBJ whole genome shotgun (WGS) entry which is preliminary data.</text>
</comment>
<dbReference type="PROSITE" id="PS51123">
    <property type="entry name" value="OMPA_2"/>
    <property type="match status" value="1"/>
</dbReference>
<dbReference type="PANTHER" id="PTHR30329:SF21">
    <property type="entry name" value="LIPOPROTEIN YIAD-RELATED"/>
    <property type="match status" value="1"/>
</dbReference>
<keyword evidence="3" id="KW-0998">Cell outer membrane</keyword>
<dbReference type="AlphaFoldDB" id="A0A316A4L6"/>
<dbReference type="Pfam" id="PF00691">
    <property type="entry name" value="OmpA"/>
    <property type="match status" value="1"/>
</dbReference>
<dbReference type="Proteomes" id="UP000245535">
    <property type="component" value="Unassembled WGS sequence"/>
</dbReference>
<sequence>MRFFFFLIGTIFLLGIGEKTLAQVENNPFIMKSPNYELVYTETKFDEIEFPVSEVEYLTIGGDKTFAAFKYNSGGQYSQTPKAKQILYRYFEKIKSLRGHTFFKGEDVATFNVVSNEKEYWCVIQVYDEGASYTLSVLEKKDFQGAKDSQSLLDKLTSSGEVDLYISFSSGSANLSESSQQIIEEVAKFMRKVPKLSISIEGHTDNVGDHQDNMTLSEERAKSVKRALVLQGVDPSRMQTKGWGDTHPVAPNDTKEGRLKNRRVSLIKIN</sequence>
<feature type="region of interest" description="Disordered" evidence="5">
    <location>
        <begin position="236"/>
        <end position="255"/>
    </location>
</feature>
<dbReference type="PRINTS" id="PR01021">
    <property type="entry name" value="OMPADOMAIN"/>
</dbReference>
<comment type="subcellular location">
    <subcellularLocation>
        <location evidence="1">Cell outer membrane</location>
    </subcellularLocation>
</comment>
<evidence type="ECO:0000256" key="1">
    <source>
        <dbReference type="ARBA" id="ARBA00004442"/>
    </source>
</evidence>
<organism evidence="7 8">
    <name type="scientific">Sediminitomix flava</name>
    <dbReference type="NCBI Taxonomy" id="379075"/>
    <lineage>
        <taxon>Bacteria</taxon>
        <taxon>Pseudomonadati</taxon>
        <taxon>Bacteroidota</taxon>
        <taxon>Cytophagia</taxon>
        <taxon>Cytophagales</taxon>
        <taxon>Flammeovirgaceae</taxon>
        <taxon>Sediminitomix</taxon>
    </lineage>
</organism>
<protein>
    <submittedName>
        <fullName evidence="7">OmpA family protein</fullName>
    </submittedName>
</protein>
<evidence type="ECO:0000313" key="7">
    <source>
        <dbReference type="EMBL" id="PWJ44697.1"/>
    </source>
</evidence>
<dbReference type="GO" id="GO:0009279">
    <property type="term" value="C:cell outer membrane"/>
    <property type="evidence" value="ECO:0007669"/>
    <property type="project" value="UniProtKB-SubCell"/>
</dbReference>
<proteinExistence type="predicted"/>
<dbReference type="InterPro" id="IPR006664">
    <property type="entry name" value="OMP_bac"/>
</dbReference>
<feature type="domain" description="OmpA-like" evidence="6">
    <location>
        <begin position="155"/>
        <end position="270"/>
    </location>
</feature>
<evidence type="ECO:0000313" key="8">
    <source>
        <dbReference type="Proteomes" id="UP000245535"/>
    </source>
</evidence>
<keyword evidence="2 4" id="KW-0472">Membrane</keyword>
<dbReference type="PANTHER" id="PTHR30329">
    <property type="entry name" value="STATOR ELEMENT OF FLAGELLAR MOTOR COMPLEX"/>
    <property type="match status" value="1"/>
</dbReference>
<dbReference type="CDD" id="cd07185">
    <property type="entry name" value="OmpA_C-like"/>
    <property type="match status" value="1"/>
</dbReference>
<dbReference type="InterPro" id="IPR050330">
    <property type="entry name" value="Bact_OuterMem_StrucFunc"/>
</dbReference>
<evidence type="ECO:0000259" key="6">
    <source>
        <dbReference type="PROSITE" id="PS51123"/>
    </source>
</evidence>
<evidence type="ECO:0000256" key="5">
    <source>
        <dbReference type="SAM" id="MobiDB-lite"/>
    </source>
</evidence>
<reference evidence="7 8" key="1">
    <citation type="submission" date="2018-03" db="EMBL/GenBank/DDBJ databases">
        <title>Genomic Encyclopedia of Archaeal and Bacterial Type Strains, Phase II (KMG-II): from individual species to whole genera.</title>
        <authorList>
            <person name="Goeker M."/>
        </authorList>
    </citation>
    <scope>NUCLEOTIDE SEQUENCE [LARGE SCALE GENOMIC DNA]</scope>
    <source>
        <strain evidence="7 8">DSM 28229</strain>
    </source>
</reference>
<evidence type="ECO:0000256" key="3">
    <source>
        <dbReference type="ARBA" id="ARBA00023237"/>
    </source>
</evidence>
<accession>A0A316A4L6</accession>